<name>A0A9D4X641_PEA</name>
<gene>
    <name evidence="3" type="ORF">KIW84_058389</name>
</gene>
<accession>A0A9D4X641</accession>
<comment type="caution">
    <text evidence="3">The sequence shown here is derived from an EMBL/GenBank/DDBJ whole genome shotgun (WGS) entry which is preliminary data.</text>
</comment>
<evidence type="ECO:0000313" key="4">
    <source>
        <dbReference type="Proteomes" id="UP001058974"/>
    </source>
</evidence>
<proteinExistence type="predicted"/>
<keyword evidence="4" id="KW-1185">Reference proteome</keyword>
<dbReference type="AlphaFoldDB" id="A0A9D4X641"/>
<sequence>MGKLVKTIFKWYVNGEVTEMNWCWDVDYISYMKLEDVIKREGYINIKCLWHWNPAYNFYRGLRPLNNDQDVLKFSKDVVGYDVIYVYVEHSVGIPEIVDDSEVDANIKDDGEVDIQCIRFKSVDVTKEGGELDANIEVGGEETPNGIDEYYVASEDSFEDSEFQFSEESEESEMDWTKVLPQETLGEVSSCQNKKEHTEMVHDESEDSYHLYTPPRSDDNDEGMKYPTYKSG</sequence>
<dbReference type="Proteomes" id="UP001058974">
    <property type="component" value="Chromosome 5"/>
</dbReference>
<feature type="compositionally biased region" description="Basic and acidic residues" evidence="1">
    <location>
        <begin position="193"/>
        <end position="209"/>
    </location>
</feature>
<dbReference type="Pfam" id="PF26130">
    <property type="entry name" value="PB1-like"/>
    <property type="match status" value="1"/>
</dbReference>
<feature type="domain" description="PB1-like" evidence="2">
    <location>
        <begin position="12"/>
        <end position="90"/>
    </location>
</feature>
<evidence type="ECO:0000259" key="2">
    <source>
        <dbReference type="Pfam" id="PF26130"/>
    </source>
</evidence>
<organism evidence="3 4">
    <name type="scientific">Pisum sativum</name>
    <name type="common">Garden pea</name>
    <name type="synonym">Lathyrus oleraceus</name>
    <dbReference type="NCBI Taxonomy" id="3888"/>
    <lineage>
        <taxon>Eukaryota</taxon>
        <taxon>Viridiplantae</taxon>
        <taxon>Streptophyta</taxon>
        <taxon>Embryophyta</taxon>
        <taxon>Tracheophyta</taxon>
        <taxon>Spermatophyta</taxon>
        <taxon>Magnoliopsida</taxon>
        <taxon>eudicotyledons</taxon>
        <taxon>Gunneridae</taxon>
        <taxon>Pentapetalae</taxon>
        <taxon>rosids</taxon>
        <taxon>fabids</taxon>
        <taxon>Fabales</taxon>
        <taxon>Fabaceae</taxon>
        <taxon>Papilionoideae</taxon>
        <taxon>50 kb inversion clade</taxon>
        <taxon>NPAAA clade</taxon>
        <taxon>Hologalegina</taxon>
        <taxon>IRL clade</taxon>
        <taxon>Fabeae</taxon>
        <taxon>Lathyrus</taxon>
    </lineage>
</organism>
<evidence type="ECO:0000256" key="1">
    <source>
        <dbReference type="SAM" id="MobiDB-lite"/>
    </source>
</evidence>
<feature type="region of interest" description="Disordered" evidence="1">
    <location>
        <begin position="191"/>
        <end position="232"/>
    </location>
</feature>
<reference evidence="3 4" key="1">
    <citation type="journal article" date="2022" name="Nat. Genet.">
        <title>Improved pea reference genome and pan-genome highlight genomic features and evolutionary characteristics.</title>
        <authorList>
            <person name="Yang T."/>
            <person name="Liu R."/>
            <person name="Luo Y."/>
            <person name="Hu S."/>
            <person name="Wang D."/>
            <person name="Wang C."/>
            <person name="Pandey M.K."/>
            <person name="Ge S."/>
            <person name="Xu Q."/>
            <person name="Li N."/>
            <person name="Li G."/>
            <person name="Huang Y."/>
            <person name="Saxena R.K."/>
            <person name="Ji Y."/>
            <person name="Li M."/>
            <person name="Yan X."/>
            <person name="He Y."/>
            <person name="Liu Y."/>
            <person name="Wang X."/>
            <person name="Xiang C."/>
            <person name="Varshney R.K."/>
            <person name="Ding H."/>
            <person name="Gao S."/>
            <person name="Zong X."/>
        </authorList>
    </citation>
    <scope>NUCLEOTIDE SEQUENCE [LARGE SCALE GENOMIC DNA]</scope>
    <source>
        <strain evidence="3 4">cv. Zhongwan 6</strain>
    </source>
</reference>
<dbReference type="EMBL" id="JAMSHJ010000005">
    <property type="protein sequence ID" value="KAI5414229.1"/>
    <property type="molecule type" value="Genomic_DNA"/>
</dbReference>
<protein>
    <recommendedName>
        <fullName evidence="2">PB1-like domain-containing protein</fullName>
    </recommendedName>
</protein>
<evidence type="ECO:0000313" key="3">
    <source>
        <dbReference type="EMBL" id="KAI5414229.1"/>
    </source>
</evidence>
<dbReference type="Gramene" id="Psat05G0838900-T1">
    <property type="protein sequence ID" value="KAI5414229.1"/>
    <property type="gene ID" value="KIW84_058389"/>
</dbReference>
<dbReference type="InterPro" id="IPR058594">
    <property type="entry name" value="PB1-like_dom_pln"/>
</dbReference>